<comment type="similarity">
    <text evidence="1">Belongs to the bacterial solute-binding protein 8 family.</text>
</comment>
<dbReference type="PROSITE" id="PS51257">
    <property type="entry name" value="PROKAR_LIPOPROTEIN"/>
    <property type="match status" value="1"/>
</dbReference>
<dbReference type="PROSITE" id="PS50983">
    <property type="entry name" value="FE_B12_PBP"/>
    <property type="match status" value="1"/>
</dbReference>
<evidence type="ECO:0000259" key="3">
    <source>
        <dbReference type="PROSITE" id="PS50983"/>
    </source>
</evidence>
<name>A0A291H0L2_9MICO</name>
<dbReference type="Proteomes" id="UP000217889">
    <property type="component" value="Chromosome"/>
</dbReference>
<keyword evidence="2" id="KW-0732">Signal</keyword>
<dbReference type="OrthoDB" id="9797850at2"/>
<dbReference type="InterPro" id="IPR002491">
    <property type="entry name" value="ABC_transptr_periplasmic_BD"/>
</dbReference>
<feature type="signal peptide" evidence="2">
    <location>
        <begin position="1"/>
        <end position="25"/>
    </location>
</feature>
<evidence type="ECO:0000313" key="5">
    <source>
        <dbReference type="Proteomes" id="UP000217889"/>
    </source>
</evidence>
<proteinExistence type="inferred from homology"/>
<dbReference type="PANTHER" id="PTHR30535">
    <property type="entry name" value="VITAMIN B12-BINDING PROTEIN"/>
    <property type="match status" value="1"/>
</dbReference>
<dbReference type="Pfam" id="PF01497">
    <property type="entry name" value="Peripla_BP_2"/>
    <property type="match status" value="1"/>
</dbReference>
<reference evidence="4 5" key="1">
    <citation type="journal article" date="2014" name="Int. J. Syst. Evol. Microbiol.">
        <title>Brachybacterium ginsengisoli sp. nov., isolated from soil of a ginseng field.</title>
        <authorList>
            <person name="Hoang V.A."/>
            <person name="Kim Y.J."/>
            <person name="Nguyen N.L."/>
            <person name="Yang D.C."/>
        </authorList>
    </citation>
    <scope>NUCLEOTIDE SEQUENCE [LARGE SCALE GENOMIC DNA]</scope>
    <source>
        <strain evidence="4 5">DCY80</strain>
    </source>
</reference>
<dbReference type="RefSeq" id="WP_096800392.1">
    <property type="nucleotide sequence ID" value="NZ_CP023564.1"/>
</dbReference>
<feature type="domain" description="Fe/B12 periplasmic-binding" evidence="3">
    <location>
        <begin position="66"/>
        <end position="337"/>
    </location>
</feature>
<dbReference type="EMBL" id="CP023564">
    <property type="protein sequence ID" value="ATG55932.1"/>
    <property type="molecule type" value="Genomic_DNA"/>
</dbReference>
<feature type="chain" id="PRO_5012719349" evidence="2">
    <location>
        <begin position="26"/>
        <end position="340"/>
    </location>
</feature>
<evidence type="ECO:0000256" key="1">
    <source>
        <dbReference type="ARBA" id="ARBA00008814"/>
    </source>
</evidence>
<accession>A0A291H0L2</accession>
<dbReference type="SUPFAM" id="SSF53807">
    <property type="entry name" value="Helical backbone' metal receptor"/>
    <property type="match status" value="1"/>
</dbReference>
<dbReference type="AlphaFoldDB" id="A0A291H0L2"/>
<protein>
    <submittedName>
        <fullName evidence="4">ABC transporter substrate-binding protein</fullName>
    </submittedName>
</protein>
<dbReference type="PANTHER" id="PTHR30535:SF34">
    <property type="entry name" value="MOLYBDATE-BINDING PROTEIN MOLA"/>
    <property type="match status" value="1"/>
</dbReference>
<dbReference type="KEGG" id="bgg:CFK41_14960"/>
<gene>
    <name evidence="4" type="ORF">CFK41_14960</name>
</gene>
<sequence length="340" mass="35022">MTSSTLRRRTLVAGLAGLLGLGATACSGDPAGGDRAEGQVDAAAGSFPVTVANCAEEVTLSAPPERVVLLDSAPVTILDGIGVLDRVVARAGSFPDGYFTDDLRTRLAQIPALSEDIDTTGHLQINQEVVIAQSPDLVLGLPDGITREGLRTAGAEALLPRTYCGDLGDRASFEALHAEIVSYGEAFGRTDDASSLVTSLEQRIGAVAAAPSGLSAAVLYASSGGGPLYAYGATSMATAQLDALGVENAFAGAAERVFEIGPEPLLAADPDLLIVLHEGTLTDEEVIAESLGTDRLAVLRAVQDSAVLPLLFNFSEPASPLVVDGLERIGSWIQARWGAE</sequence>
<keyword evidence="5" id="KW-1185">Reference proteome</keyword>
<dbReference type="InterPro" id="IPR050902">
    <property type="entry name" value="ABC_Transporter_SBP"/>
</dbReference>
<evidence type="ECO:0000256" key="2">
    <source>
        <dbReference type="SAM" id="SignalP"/>
    </source>
</evidence>
<evidence type="ECO:0000313" key="4">
    <source>
        <dbReference type="EMBL" id="ATG55932.1"/>
    </source>
</evidence>
<dbReference type="Gene3D" id="3.40.50.1980">
    <property type="entry name" value="Nitrogenase molybdenum iron protein domain"/>
    <property type="match status" value="2"/>
</dbReference>
<organism evidence="4 5">
    <name type="scientific">Brachybacterium ginsengisoli</name>
    <dbReference type="NCBI Taxonomy" id="1331682"/>
    <lineage>
        <taxon>Bacteria</taxon>
        <taxon>Bacillati</taxon>
        <taxon>Actinomycetota</taxon>
        <taxon>Actinomycetes</taxon>
        <taxon>Micrococcales</taxon>
        <taxon>Dermabacteraceae</taxon>
        <taxon>Brachybacterium</taxon>
    </lineage>
</organism>